<organism evidence="1 2">
    <name type="scientific">Brachionus plicatilis</name>
    <name type="common">Marine rotifer</name>
    <name type="synonym">Brachionus muelleri</name>
    <dbReference type="NCBI Taxonomy" id="10195"/>
    <lineage>
        <taxon>Eukaryota</taxon>
        <taxon>Metazoa</taxon>
        <taxon>Spiralia</taxon>
        <taxon>Gnathifera</taxon>
        <taxon>Rotifera</taxon>
        <taxon>Eurotatoria</taxon>
        <taxon>Monogononta</taxon>
        <taxon>Pseudotrocha</taxon>
        <taxon>Ploima</taxon>
        <taxon>Brachionidae</taxon>
        <taxon>Brachionus</taxon>
    </lineage>
</organism>
<protein>
    <submittedName>
        <fullName evidence="1">Uncharacterized protein</fullName>
    </submittedName>
</protein>
<dbReference type="Proteomes" id="UP000276133">
    <property type="component" value="Unassembled WGS sequence"/>
</dbReference>
<sequence>MDNFEGVVARPSDDHLDIVDRGQVVVDEFFDSLVTVEHGQAIYGNDQAAFLHQARAVLAKNAIELSERLLQTAQACLAFGQYGTAKVAY</sequence>
<dbReference type="EMBL" id="REGN01001971">
    <property type="protein sequence ID" value="RNA31200.1"/>
    <property type="molecule type" value="Genomic_DNA"/>
</dbReference>
<dbReference type="AlphaFoldDB" id="A0A3M7S6J7"/>
<evidence type="ECO:0000313" key="2">
    <source>
        <dbReference type="Proteomes" id="UP000276133"/>
    </source>
</evidence>
<gene>
    <name evidence="1" type="ORF">BpHYR1_001080</name>
</gene>
<evidence type="ECO:0000313" key="1">
    <source>
        <dbReference type="EMBL" id="RNA31200.1"/>
    </source>
</evidence>
<keyword evidence="2" id="KW-1185">Reference proteome</keyword>
<name>A0A3M7S6J7_BRAPC</name>
<comment type="caution">
    <text evidence="1">The sequence shown here is derived from an EMBL/GenBank/DDBJ whole genome shotgun (WGS) entry which is preliminary data.</text>
</comment>
<proteinExistence type="predicted"/>
<accession>A0A3M7S6J7</accession>
<reference evidence="1 2" key="1">
    <citation type="journal article" date="2018" name="Sci. Rep.">
        <title>Genomic signatures of local adaptation to the degree of environmental predictability in rotifers.</title>
        <authorList>
            <person name="Franch-Gras L."/>
            <person name="Hahn C."/>
            <person name="Garcia-Roger E.M."/>
            <person name="Carmona M.J."/>
            <person name="Serra M."/>
            <person name="Gomez A."/>
        </authorList>
    </citation>
    <scope>NUCLEOTIDE SEQUENCE [LARGE SCALE GENOMIC DNA]</scope>
    <source>
        <strain evidence="1">HYR1</strain>
    </source>
</reference>